<dbReference type="RefSeq" id="WP_075585366.1">
    <property type="nucleotide sequence ID" value="NZ_MSYM01000007.1"/>
</dbReference>
<dbReference type="Gene3D" id="3.10.640.10">
    <property type="entry name" value="Restriction endonuclease-like alpha-beta roll domain"/>
    <property type="match status" value="1"/>
</dbReference>
<name>A0A1Q8YIC5_9BURK</name>
<dbReference type="AlphaFoldDB" id="A0A1Q8YIC5"/>
<dbReference type="STRING" id="81479.RA876_17950"/>
<dbReference type="InterPro" id="IPR011335">
    <property type="entry name" value="Restrct_endonuc-II-like"/>
</dbReference>
<reference evidence="1 2" key="1">
    <citation type="submission" date="2017-01" db="EMBL/GenBank/DDBJ databases">
        <title>Genome sequence of Rhodoferax antarcticus ANT.BR, a psychrophilic purple nonsulfur bacterium from an Antarctic microbial mat.</title>
        <authorList>
            <person name="Baker J."/>
            <person name="Riester C."/>
            <person name="Skinner B."/>
            <person name="Newell A."/>
            <person name="Swingley W."/>
            <person name="Madigan M."/>
            <person name="Jung D."/>
            <person name="Asao M."/>
            <person name="Chen M."/>
            <person name="Loughlin P."/>
            <person name="Pan H."/>
            <person name="Lin S."/>
            <person name="Li N."/>
            <person name="Shaw J."/>
            <person name="Prado M."/>
            <person name="Sherman C."/>
            <person name="Li X."/>
            <person name="Tang J."/>
            <person name="Blankenship R."/>
            <person name="Zhao T."/>
            <person name="Touchman J."/>
            <person name="Sattley M."/>
        </authorList>
    </citation>
    <scope>NUCLEOTIDE SEQUENCE [LARGE SCALE GENOMIC DNA]</scope>
    <source>
        <strain evidence="1 2">ANT.BR</strain>
    </source>
</reference>
<dbReference type="InterPro" id="IPR038590">
    <property type="entry name" value="YaeQ_sf"/>
</dbReference>
<evidence type="ECO:0000313" key="1">
    <source>
        <dbReference type="EMBL" id="OLP07703.1"/>
    </source>
</evidence>
<dbReference type="SMART" id="SM01322">
    <property type="entry name" value="YaeQ"/>
    <property type="match status" value="1"/>
</dbReference>
<organism evidence="1 2">
    <name type="scientific">Rhodoferax antarcticus ANT.BR</name>
    <dbReference type="NCBI Taxonomy" id="1111071"/>
    <lineage>
        <taxon>Bacteria</taxon>
        <taxon>Pseudomonadati</taxon>
        <taxon>Pseudomonadota</taxon>
        <taxon>Betaproteobacteria</taxon>
        <taxon>Burkholderiales</taxon>
        <taxon>Comamonadaceae</taxon>
        <taxon>Rhodoferax</taxon>
    </lineage>
</organism>
<accession>A0A1Q8YIC5</accession>
<protein>
    <submittedName>
        <fullName evidence="1">YaeQ protein</fullName>
    </submittedName>
</protein>
<dbReference type="PANTHER" id="PTHR38784:SF1">
    <property type="entry name" value="SUCROSE PHOSPHORYLASE"/>
    <property type="match status" value="1"/>
</dbReference>
<dbReference type="Proteomes" id="UP000185911">
    <property type="component" value="Unassembled WGS sequence"/>
</dbReference>
<dbReference type="Pfam" id="PF07152">
    <property type="entry name" value="YaeQ"/>
    <property type="match status" value="1"/>
</dbReference>
<dbReference type="EMBL" id="MSYM01000007">
    <property type="protein sequence ID" value="OLP07703.1"/>
    <property type="molecule type" value="Genomic_DNA"/>
</dbReference>
<dbReference type="InterPro" id="IPR009822">
    <property type="entry name" value="YaeQ"/>
</dbReference>
<evidence type="ECO:0000313" key="2">
    <source>
        <dbReference type="Proteomes" id="UP000185911"/>
    </source>
</evidence>
<dbReference type="PIRSF" id="PIRSF011484">
    <property type="entry name" value="YaeQ"/>
    <property type="match status" value="1"/>
</dbReference>
<dbReference type="SUPFAM" id="SSF52980">
    <property type="entry name" value="Restriction endonuclease-like"/>
    <property type="match status" value="1"/>
</dbReference>
<sequence>MAIKSTIFKASLQIADIDHSYYADHALTLARHPSETDERMMVRLCALALQAHQLQSVCGGDGTLAFGAGLSNPDEPDVWLRDFTGLTRLWIEVGQPEDKPLAKACNKADAVVLYAFGQAADVWWRGIQTKLTRLDRLQVWRIPSATAQALIPMAQRNMALQATVQEDVLMLGDGKHNVDIEPLRWK</sequence>
<gene>
    <name evidence="1" type="primary">yaeQ</name>
    <name evidence="1" type="ORF">BLL52_0799</name>
</gene>
<proteinExistence type="predicted"/>
<comment type="caution">
    <text evidence="1">The sequence shown here is derived from an EMBL/GenBank/DDBJ whole genome shotgun (WGS) entry which is preliminary data.</text>
</comment>
<keyword evidence="2" id="KW-1185">Reference proteome</keyword>
<dbReference type="PANTHER" id="PTHR38784">
    <property type="entry name" value="SUCROSE PHOSPHORYLASE"/>
    <property type="match status" value="1"/>
</dbReference>